<dbReference type="RefSeq" id="WP_158897520.1">
    <property type="nucleotide sequence ID" value="NZ_CP035733.1"/>
</dbReference>
<dbReference type="PANTHER" id="PTHR43377:SF1">
    <property type="entry name" value="BILIVERDIN REDUCTASE A"/>
    <property type="match status" value="1"/>
</dbReference>
<dbReference type="Proteomes" id="UP000428803">
    <property type="component" value="Chromosome"/>
</dbReference>
<evidence type="ECO:0000313" key="3">
    <source>
        <dbReference type="EMBL" id="QGY79220.1"/>
    </source>
</evidence>
<proteinExistence type="predicted"/>
<evidence type="ECO:0000313" key="4">
    <source>
        <dbReference type="Proteomes" id="UP000428803"/>
    </source>
</evidence>
<reference evidence="4" key="1">
    <citation type="submission" date="2019-01" db="EMBL/GenBank/DDBJ databases">
        <title>Sphingorhabdus lacus sp.nov., isolated from an oligotrophic freshwater lake.</title>
        <authorList>
            <person name="Park M."/>
        </authorList>
    </citation>
    <scope>NUCLEOTIDE SEQUENCE [LARGE SCALE GENOMIC DNA]</scope>
    <source>
        <strain evidence="4">IMCC1753</strain>
    </source>
</reference>
<dbReference type="Gene3D" id="3.40.50.720">
    <property type="entry name" value="NAD(P)-binding Rossmann-like Domain"/>
    <property type="match status" value="1"/>
</dbReference>
<protein>
    <submittedName>
        <fullName evidence="3">Gfo/Idh/MocA family oxidoreductase</fullName>
    </submittedName>
</protein>
<dbReference type="OrthoDB" id="9801953at2"/>
<dbReference type="InterPro" id="IPR055170">
    <property type="entry name" value="GFO_IDH_MocA-like_dom"/>
</dbReference>
<feature type="domain" description="GFO/IDH/MocA-like oxidoreductase" evidence="2">
    <location>
        <begin position="136"/>
        <end position="257"/>
    </location>
</feature>
<organism evidence="3 4">
    <name type="scientific">Sphingorhabdus lacus</name>
    <dbReference type="NCBI Taxonomy" id="392610"/>
    <lineage>
        <taxon>Bacteria</taxon>
        <taxon>Pseudomonadati</taxon>
        <taxon>Pseudomonadota</taxon>
        <taxon>Alphaproteobacteria</taxon>
        <taxon>Sphingomonadales</taxon>
        <taxon>Sphingomonadaceae</taxon>
        <taxon>Sphingorhabdus</taxon>
    </lineage>
</organism>
<dbReference type="AlphaFoldDB" id="A0A6I6L170"/>
<dbReference type="InterPro" id="IPR000683">
    <property type="entry name" value="Gfo/Idh/MocA-like_OxRdtase_N"/>
</dbReference>
<dbReference type="Gene3D" id="3.30.360.10">
    <property type="entry name" value="Dihydrodipicolinate Reductase, domain 2"/>
    <property type="match status" value="1"/>
</dbReference>
<feature type="domain" description="Gfo/Idh/MocA-like oxidoreductase N-terminal" evidence="1">
    <location>
        <begin position="4"/>
        <end position="123"/>
    </location>
</feature>
<dbReference type="InterPro" id="IPR036291">
    <property type="entry name" value="NAD(P)-bd_dom_sf"/>
</dbReference>
<dbReference type="SUPFAM" id="SSF51735">
    <property type="entry name" value="NAD(P)-binding Rossmann-fold domains"/>
    <property type="match status" value="1"/>
</dbReference>
<dbReference type="Pfam" id="PF22725">
    <property type="entry name" value="GFO_IDH_MocA_C3"/>
    <property type="match status" value="1"/>
</dbReference>
<keyword evidence="4" id="KW-1185">Reference proteome</keyword>
<dbReference type="SUPFAM" id="SSF55347">
    <property type="entry name" value="Glyceraldehyde-3-phosphate dehydrogenase-like, C-terminal domain"/>
    <property type="match status" value="1"/>
</dbReference>
<dbReference type="GO" id="GO:0000166">
    <property type="term" value="F:nucleotide binding"/>
    <property type="evidence" value="ECO:0007669"/>
    <property type="project" value="InterPro"/>
</dbReference>
<dbReference type="InterPro" id="IPR051450">
    <property type="entry name" value="Gfo/Idh/MocA_Oxidoreductases"/>
</dbReference>
<gene>
    <name evidence="3" type="ORF">EUU25_00465</name>
</gene>
<name>A0A6I6L170_9SPHN</name>
<evidence type="ECO:0000259" key="1">
    <source>
        <dbReference type="Pfam" id="PF01408"/>
    </source>
</evidence>
<dbReference type="PANTHER" id="PTHR43377">
    <property type="entry name" value="BILIVERDIN REDUCTASE A"/>
    <property type="match status" value="1"/>
</dbReference>
<sequence>MTIRVAATGVGHWHSLYDAKYLNIFDDIPDTELVGIQDTQMSVAEHRSAAIGKGTPVFTDYRKMIDDTKPDFVLALGRHDEMAETARYLVENDIPFMMEKPMGLNSDQVGEVAELAASRNSFAAVPFTQRYLPWTQQARELLNTGNLGTVSHLYFRNNRPTSDRYLAWDSEWMFDPAMGGGCLRNLGIHGIDLFLHLTGEDVEVIGAQSSNRVHGRAVEDYVTVMLRTPSGILGTIESGNTFPQDGTDGEWKISGSKVLLAAKDGKIRRVTADADETSEGAPHQHLSITAVEQILAAWRAGEKPPASVVDCYRANKVVDAAFDLIRSR</sequence>
<accession>A0A6I6L170</accession>
<dbReference type="KEGG" id="slaa:EUU25_00465"/>
<evidence type="ECO:0000259" key="2">
    <source>
        <dbReference type="Pfam" id="PF22725"/>
    </source>
</evidence>
<dbReference type="Pfam" id="PF01408">
    <property type="entry name" value="GFO_IDH_MocA"/>
    <property type="match status" value="1"/>
</dbReference>
<dbReference type="EMBL" id="CP035733">
    <property type="protein sequence ID" value="QGY79220.1"/>
    <property type="molecule type" value="Genomic_DNA"/>
</dbReference>